<feature type="domain" description="RRM" evidence="4">
    <location>
        <begin position="399"/>
        <end position="470"/>
    </location>
</feature>
<feature type="compositionally biased region" description="Gly residues" evidence="3">
    <location>
        <begin position="486"/>
        <end position="520"/>
    </location>
</feature>
<dbReference type="InterPro" id="IPR002075">
    <property type="entry name" value="NTF2_dom"/>
</dbReference>
<feature type="compositionally biased region" description="Low complexity" evidence="3">
    <location>
        <begin position="521"/>
        <end position="530"/>
    </location>
</feature>
<dbReference type="AlphaFoldDB" id="A0A0C3GV46"/>
<dbReference type="CDD" id="cd00780">
    <property type="entry name" value="NTF2"/>
    <property type="match status" value="1"/>
</dbReference>
<dbReference type="Pfam" id="PF02136">
    <property type="entry name" value="NTF2"/>
    <property type="match status" value="1"/>
</dbReference>
<feature type="compositionally biased region" description="Low complexity" evidence="3">
    <location>
        <begin position="476"/>
        <end position="485"/>
    </location>
</feature>
<sequence>MATNGSFTQQDQYKAGAEQYPATSVPADASTGNGSGNDLSKDEVGWYFVEQYYTTLSKSPEKLHLFYGKRSQFVSGLEAEVAPVSVGRSAIQERIRELDFQDCKVRVSNVDSQASFENIVIQVIGETSNKSAELKKFVQTFVLAQQPTGYFVLNDIFRYINEEGEEEPVDAGGPHDESAAGPLMEDVEMPKAQPAAEEPSAVTLDETKVDKELVDTVETEPAAADAPATNGISEAVAEAEAAPVAGAETEEPVVAPDVAEKAVQEEKQPETPAEPAPTPSSASRPPSSSKPAAPAQQAAPAKPLTWASRAAAAAGPPKPAVPVVAPKTSTPPAQARAPPAAQPAKPAPSQAAPAPAPAAPEKDKENNGPSGGWQNVGSDHTKRQNRPQSISAPIEKEGTMGYVRNVTEKVPTEDLRTALSSFGQLIYFDINRSKNCAFVEYATIEGYQAAAAANPHRIAGEDIHVEPRRPKANAYGGNGYAAARGGASGRGRGGFEQGRQGSQGGRGTFGQNRGRGGAPRGRGASQAANA</sequence>
<dbReference type="InterPro" id="IPR032710">
    <property type="entry name" value="NTF2-like_dom_sf"/>
</dbReference>
<dbReference type="GO" id="GO:1990904">
    <property type="term" value="C:ribonucleoprotein complex"/>
    <property type="evidence" value="ECO:0007669"/>
    <property type="project" value="TreeGrafter"/>
</dbReference>
<dbReference type="InParanoid" id="A0A0C3GV46"/>
<evidence type="ECO:0000313" key="7">
    <source>
        <dbReference type="Proteomes" id="UP000054321"/>
    </source>
</evidence>
<dbReference type="CDD" id="cd00590">
    <property type="entry name" value="RRM_SF"/>
    <property type="match status" value="1"/>
</dbReference>
<evidence type="ECO:0000256" key="2">
    <source>
        <dbReference type="PROSITE-ProRule" id="PRU00176"/>
    </source>
</evidence>
<dbReference type="EMBL" id="KN832888">
    <property type="protein sequence ID" value="KIM95114.1"/>
    <property type="molecule type" value="Genomic_DNA"/>
</dbReference>
<dbReference type="GO" id="GO:0034517">
    <property type="term" value="P:ribophagy"/>
    <property type="evidence" value="ECO:0007669"/>
    <property type="project" value="TreeGrafter"/>
</dbReference>
<dbReference type="HOGENOM" id="CLU_022209_2_0_1"/>
<dbReference type="Gene3D" id="3.10.450.50">
    <property type="match status" value="1"/>
</dbReference>
<dbReference type="SUPFAM" id="SSF54928">
    <property type="entry name" value="RNA-binding domain, RBD"/>
    <property type="match status" value="1"/>
</dbReference>
<keyword evidence="7" id="KW-1185">Reference proteome</keyword>
<evidence type="ECO:0008006" key="8">
    <source>
        <dbReference type="Google" id="ProtNLM"/>
    </source>
</evidence>
<accession>A0A0C3GV46</accession>
<dbReference type="STRING" id="913774.A0A0C3GV46"/>
<dbReference type="PROSITE" id="PS50102">
    <property type="entry name" value="RRM"/>
    <property type="match status" value="1"/>
</dbReference>
<dbReference type="PROSITE" id="PS50177">
    <property type="entry name" value="NTF2_DOMAIN"/>
    <property type="match status" value="1"/>
</dbReference>
<feature type="region of interest" description="Disordered" evidence="3">
    <location>
        <begin position="476"/>
        <end position="530"/>
    </location>
</feature>
<proteinExistence type="predicted"/>
<dbReference type="InterPro" id="IPR039539">
    <property type="entry name" value="Ras_GTPase_bind_prot"/>
</dbReference>
<dbReference type="GO" id="GO:0016579">
    <property type="term" value="P:protein deubiquitination"/>
    <property type="evidence" value="ECO:0007669"/>
    <property type="project" value="TreeGrafter"/>
</dbReference>
<name>A0A0C3GV46_OIDMZ</name>
<dbReference type="OrthoDB" id="339151at2759"/>
<evidence type="ECO:0000256" key="3">
    <source>
        <dbReference type="SAM" id="MobiDB-lite"/>
    </source>
</evidence>
<dbReference type="InterPro" id="IPR012677">
    <property type="entry name" value="Nucleotide-bd_a/b_plait_sf"/>
</dbReference>
<evidence type="ECO:0000313" key="6">
    <source>
        <dbReference type="EMBL" id="KIM95114.1"/>
    </source>
</evidence>
<dbReference type="SUPFAM" id="SSF54427">
    <property type="entry name" value="NTF2-like"/>
    <property type="match status" value="1"/>
</dbReference>
<feature type="region of interest" description="Disordered" evidence="3">
    <location>
        <begin position="189"/>
        <end position="208"/>
    </location>
</feature>
<gene>
    <name evidence="6" type="ORF">OIDMADRAFT_45528</name>
</gene>
<dbReference type="FunFam" id="3.10.450.50:FF:000003">
    <property type="entry name" value="Nuclear transport factor 2 family protein"/>
    <property type="match status" value="1"/>
</dbReference>
<dbReference type="InterPro" id="IPR018222">
    <property type="entry name" value="Nuclear_transport_factor_2_euk"/>
</dbReference>
<feature type="region of interest" description="Disordered" evidence="3">
    <location>
        <begin position="259"/>
        <end position="398"/>
    </location>
</feature>
<feature type="compositionally biased region" description="Low complexity" evidence="3">
    <location>
        <begin position="279"/>
        <end position="353"/>
    </location>
</feature>
<reference evidence="7" key="2">
    <citation type="submission" date="2015-01" db="EMBL/GenBank/DDBJ databases">
        <title>Evolutionary Origins and Diversification of the Mycorrhizal Mutualists.</title>
        <authorList>
            <consortium name="DOE Joint Genome Institute"/>
            <consortium name="Mycorrhizal Genomics Consortium"/>
            <person name="Kohler A."/>
            <person name="Kuo A."/>
            <person name="Nagy L.G."/>
            <person name="Floudas D."/>
            <person name="Copeland A."/>
            <person name="Barry K.W."/>
            <person name="Cichocki N."/>
            <person name="Veneault-Fourrey C."/>
            <person name="LaButti K."/>
            <person name="Lindquist E.A."/>
            <person name="Lipzen A."/>
            <person name="Lundell T."/>
            <person name="Morin E."/>
            <person name="Murat C."/>
            <person name="Riley R."/>
            <person name="Ohm R."/>
            <person name="Sun H."/>
            <person name="Tunlid A."/>
            <person name="Henrissat B."/>
            <person name="Grigoriev I.V."/>
            <person name="Hibbett D.S."/>
            <person name="Martin F."/>
        </authorList>
    </citation>
    <scope>NUCLEOTIDE SEQUENCE [LARGE SCALE GENOMIC DNA]</scope>
    <source>
        <strain evidence="7">Zn</strain>
    </source>
</reference>
<feature type="domain" description="NTF2" evidence="5">
    <location>
        <begin position="44"/>
        <end position="159"/>
    </location>
</feature>
<dbReference type="GO" id="GO:0005829">
    <property type="term" value="C:cytosol"/>
    <property type="evidence" value="ECO:0007669"/>
    <property type="project" value="TreeGrafter"/>
</dbReference>
<dbReference type="SMART" id="SM00360">
    <property type="entry name" value="RRM"/>
    <property type="match status" value="1"/>
</dbReference>
<evidence type="ECO:0000256" key="1">
    <source>
        <dbReference type="ARBA" id="ARBA00022884"/>
    </source>
</evidence>
<dbReference type="PANTHER" id="PTHR10693">
    <property type="entry name" value="RAS GTPASE-ACTIVATING PROTEIN-BINDING PROTEIN"/>
    <property type="match status" value="1"/>
</dbReference>
<feature type="compositionally biased region" description="Basic and acidic residues" evidence="3">
    <location>
        <begin position="259"/>
        <end position="269"/>
    </location>
</feature>
<dbReference type="InterPro" id="IPR000504">
    <property type="entry name" value="RRM_dom"/>
</dbReference>
<dbReference type="InterPro" id="IPR035979">
    <property type="entry name" value="RBD_domain_sf"/>
</dbReference>
<feature type="compositionally biased region" description="Polar residues" evidence="3">
    <location>
        <begin position="1"/>
        <end position="12"/>
    </location>
</feature>
<evidence type="ECO:0000259" key="5">
    <source>
        <dbReference type="PROSITE" id="PS50177"/>
    </source>
</evidence>
<dbReference type="GO" id="GO:1990861">
    <property type="term" value="C:Ubp3-Bre5 deubiquitination complex"/>
    <property type="evidence" value="ECO:0007669"/>
    <property type="project" value="TreeGrafter"/>
</dbReference>
<feature type="region of interest" description="Disordered" evidence="3">
    <location>
        <begin position="1"/>
        <end position="36"/>
    </location>
</feature>
<reference evidence="6 7" key="1">
    <citation type="submission" date="2014-04" db="EMBL/GenBank/DDBJ databases">
        <authorList>
            <consortium name="DOE Joint Genome Institute"/>
            <person name="Kuo A."/>
            <person name="Martino E."/>
            <person name="Perotto S."/>
            <person name="Kohler A."/>
            <person name="Nagy L.G."/>
            <person name="Floudas D."/>
            <person name="Copeland A."/>
            <person name="Barry K.W."/>
            <person name="Cichocki N."/>
            <person name="Veneault-Fourrey C."/>
            <person name="LaButti K."/>
            <person name="Lindquist E.A."/>
            <person name="Lipzen A."/>
            <person name="Lundell T."/>
            <person name="Morin E."/>
            <person name="Murat C."/>
            <person name="Sun H."/>
            <person name="Tunlid A."/>
            <person name="Henrissat B."/>
            <person name="Grigoriev I.V."/>
            <person name="Hibbett D.S."/>
            <person name="Martin F."/>
            <person name="Nordberg H.P."/>
            <person name="Cantor M.N."/>
            <person name="Hua S.X."/>
        </authorList>
    </citation>
    <scope>NUCLEOTIDE SEQUENCE [LARGE SCALE GENOMIC DNA]</scope>
    <source>
        <strain evidence="6 7">Zn</strain>
    </source>
</reference>
<organism evidence="6 7">
    <name type="scientific">Oidiodendron maius (strain Zn)</name>
    <dbReference type="NCBI Taxonomy" id="913774"/>
    <lineage>
        <taxon>Eukaryota</taxon>
        <taxon>Fungi</taxon>
        <taxon>Dikarya</taxon>
        <taxon>Ascomycota</taxon>
        <taxon>Pezizomycotina</taxon>
        <taxon>Leotiomycetes</taxon>
        <taxon>Leotiomycetes incertae sedis</taxon>
        <taxon>Myxotrichaceae</taxon>
        <taxon>Oidiodendron</taxon>
    </lineage>
</organism>
<dbReference type="Pfam" id="PF00076">
    <property type="entry name" value="RRM_1"/>
    <property type="match status" value="1"/>
</dbReference>
<keyword evidence="1 2" id="KW-0694">RNA-binding</keyword>
<dbReference type="PANTHER" id="PTHR10693:SF20">
    <property type="entry name" value="AT27578P"/>
    <property type="match status" value="1"/>
</dbReference>
<protein>
    <recommendedName>
        <fullName evidence="8">NTF2 domain-containing protein</fullName>
    </recommendedName>
</protein>
<dbReference type="Gene3D" id="3.30.70.330">
    <property type="match status" value="1"/>
</dbReference>
<dbReference type="Proteomes" id="UP000054321">
    <property type="component" value="Unassembled WGS sequence"/>
</dbReference>
<evidence type="ECO:0000259" key="4">
    <source>
        <dbReference type="PROSITE" id="PS50102"/>
    </source>
</evidence>
<dbReference type="GO" id="GO:0003729">
    <property type="term" value="F:mRNA binding"/>
    <property type="evidence" value="ECO:0007669"/>
    <property type="project" value="TreeGrafter"/>
</dbReference>